<evidence type="ECO:0000256" key="10">
    <source>
        <dbReference type="ARBA" id="ARBA00048865"/>
    </source>
</evidence>
<comment type="subunit">
    <text evidence="3">Homodimer.</text>
</comment>
<dbReference type="NCBIfam" id="NF045883">
    <property type="entry name" value="PIPSynth"/>
    <property type="match status" value="1"/>
</dbReference>
<evidence type="ECO:0000256" key="11">
    <source>
        <dbReference type="SAM" id="Phobius"/>
    </source>
</evidence>
<dbReference type="EMBL" id="CAEZUD010000082">
    <property type="protein sequence ID" value="CAB4598811.1"/>
    <property type="molecule type" value="Genomic_DNA"/>
</dbReference>
<evidence type="ECO:0000256" key="1">
    <source>
        <dbReference type="ARBA" id="ARBA00004127"/>
    </source>
</evidence>
<evidence type="ECO:0000313" key="17">
    <source>
        <dbReference type="EMBL" id="CAB4953017.1"/>
    </source>
</evidence>
<feature type="transmembrane region" description="Helical" evidence="11">
    <location>
        <begin position="55"/>
        <end position="72"/>
    </location>
</feature>
<evidence type="ECO:0000313" key="14">
    <source>
        <dbReference type="EMBL" id="CAB4612684.1"/>
    </source>
</evidence>
<sequence length="201" mass="21339">MVSMLQASLRAPVTKIITPLCRGLLRLGITANAMTVIGSAATLISSVYFFAQGKFFIGSIVVTLIVLTDLLDGTLARLSPNGPSTWGALLDSTLDRLGDSVIIGSLLYWLIAEGDALIPLALISLVSGGLVSYVKARAESLDIVCNGGFAERTERLAIFLIAVGFHGLGVDYILAIGLWTLAIVSTLTVIQRLMIVYRATQ</sequence>
<organism evidence="13">
    <name type="scientific">freshwater metagenome</name>
    <dbReference type="NCBI Taxonomy" id="449393"/>
    <lineage>
        <taxon>unclassified sequences</taxon>
        <taxon>metagenomes</taxon>
        <taxon>ecological metagenomes</taxon>
    </lineage>
</organism>
<dbReference type="Gene3D" id="1.20.120.1760">
    <property type="match status" value="1"/>
</dbReference>
<accession>A0A6J6GC87</accession>
<keyword evidence="6 11" id="KW-0472">Membrane</keyword>
<evidence type="ECO:0000256" key="2">
    <source>
        <dbReference type="ARBA" id="ARBA00004805"/>
    </source>
</evidence>
<proteinExistence type="inferred from homology"/>
<dbReference type="EMBL" id="CAFBNS010000004">
    <property type="protein sequence ID" value="CAB4953017.1"/>
    <property type="molecule type" value="Genomic_DNA"/>
</dbReference>
<comment type="catalytic activity">
    <reaction evidence="10">
        <text>a CDP-1,2-diacyl-sn-glycerol + 1D-myo-inositol 3-phosphate = a 1,2-diacyl-sn-glycero-3-phospho-(1D-myo-inositol-3-phosphate) + CMP + H(+)</text>
        <dbReference type="Rhea" id="RHEA:60504"/>
        <dbReference type="ChEBI" id="CHEBI:15378"/>
        <dbReference type="ChEBI" id="CHEBI:58088"/>
        <dbReference type="ChEBI" id="CHEBI:58332"/>
        <dbReference type="ChEBI" id="CHEBI:58401"/>
        <dbReference type="ChEBI" id="CHEBI:60377"/>
    </reaction>
</comment>
<dbReference type="AlphaFoldDB" id="A0A6J6GC87"/>
<comment type="catalytic activity">
    <reaction evidence="7">
        <text>1,2-di-(9Z-octadecenoyl)-sn-glycero-3-cytidine-5'-diphosphate + 1D-myo-inositol 3-phosphate = 1,2-di-(9Z-octadecenoyl)-sn-glycero-3-phospho-(1D-myo-inositol-3-phosphate) + CMP + H(+)</text>
        <dbReference type="Rhea" id="RHEA:61216"/>
        <dbReference type="ChEBI" id="CHEBI:15378"/>
        <dbReference type="ChEBI" id="CHEBI:58401"/>
        <dbReference type="ChEBI" id="CHEBI:60377"/>
        <dbReference type="ChEBI" id="CHEBI:85356"/>
        <dbReference type="ChEBI" id="CHEBI:144472"/>
    </reaction>
</comment>
<keyword evidence="5 11" id="KW-1133">Transmembrane helix</keyword>
<evidence type="ECO:0000256" key="8">
    <source>
        <dbReference type="ARBA" id="ARBA00024082"/>
    </source>
</evidence>
<dbReference type="Pfam" id="PF01066">
    <property type="entry name" value="CDP-OH_P_transf"/>
    <property type="match status" value="1"/>
</dbReference>
<dbReference type="InterPro" id="IPR043130">
    <property type="entry name" value="CDP-OH_PTrfase_TM_dom"/>
</dbReference>
<evidence type="ECO:0000313" key="12">
    <source>
        <dbReference type="EMBL" id="CAB4536638.1"/>
    </source>
</evidence>
<dbReference type="GO" id="GO:0012505">
    <property type="term" value="C:endomembrane system"/>
    <property type="evidence" value="ECO:0007669"/>
    <property type="project" value="UniProtKB-SubCell"/>
</dbReference>
<evidence type="ECO:0000313" key="13">
    <source>
        <dbReference type="EMBL" id="CAB4598811.1"/>
    </source>
</evidence>
<gene>
    <name evidence="12" type="ORF">UFOPK1380_00797</name>
    <name evidence="13" type="ORF">UFOPK1778_01133</name>
    <name evidence="14" type="ORF">UFOPK1863_00507</name>
    <name evidence="15" type="ORF">UFOPK2689_00310</name>
    <name evidence="16" type="ORF">UFOPK3555_00899</name>
    <name evidence="17" type="ORF">UFOPK3874_00066</name>
    <name evidence="18" type="ORF">UFOPK4095_00345</name>
</gene>
<dbReference type="GO" id="GO:0008654">
    <property type="term" value="P:phospholipid biosynthetic process"/>
    <property type="evidence" value="ECO:0007669"/>
    <property type="project" value="InterPro"/>
</dbReference>
<evidence type="ECO:0000313" key="18">
    <source>
        <dbReference type="EMBL" id="CAB5008803.1"/>
    </source>
</evidence>
<comment type="subcellular location">
    <subcellularLocation>
        <location evidence="1">Endomembrane system</location>
        <topology evidence="1">Multi-pass membrane protein</topology>
    </subcellularLocation>
</comment>
<evidence type="ECO:0000313" key="15">
    <source>
        <dbReference type="EMBL" id="CAB4717565.1"/>
    </source>
</evidence>
<dbReference type="EMBL" id="CAFBME010000105">
    <property type="protein sequence ID" value="CAB4901073.1"/>
    <property type="molecule type" value="Genomic_DNA"/>
</dbReference>
<dbReference type="EMBL" id="CAFBPI010000013">
    <property type="protein sequence ID" value="CAB5008803.1"/>
    <property type="molecule type" value="Genomic_DNA"/>
</dbReference>
<dbReference type="GO" id="GO:0016020">
    <property type="term" value="C:membrane"/>
    <property type="evidence" value="ECO:0007669"/>
    <property type="project" value="InterPro"/>
</dbReference>
<evidence type="ECO:0000256" key="9">
    <source>
        <dbReference type="ARBA" id="ARBA00033137"/>
    </source>
</evidence>
<dbReference type="EMBL" id="CAEZUY010000034">
    <property type="protein sequence ID" value="CAB4612684.1"/>
    <property type="molecule type" value="Genomic_DNA"/>
</dbReference>
<evidence type="ECO:0000256" key="3">
    <source>
        <dbReference type="ARBA" id="ARBA00011738"/>
    </source>
</evidence>
<dbReference type="InterPro" id="IPR000462">
    <property type="entry name" value="CDP-OH_P_trans"/>
</dbReference>
<reference evidence="13" key="1">
    <citation type="submission" date="2020-05" db="EMBL/GenBank/DDBJ databases">
        <authorList>
            <person name="Chiriac C."/>
            <person name="Salcher M."/>
            <person name="Ghai R."/>
            <person name="Kavagutti S V."/>
        </authorList>
    </citation>
    <scope>NUCLEOTIDE SEQUENCE</scope>
</reference>
<comment type="pathway">
    <text evidence="2">Phospholipid metabolism; phosphatidylinositol phosphate biosynthesis.</text>
</comment>
<evidence type="ECO:0000256" key="4">
    <source>
        <dbReference type="ARBA" id="ARBA00022692"/>
    </source>
</evidence>
<evidence type="ECO:0000313" key="16">
    <source>
        <dbReference type="EMBL" id="CAB4901073.1"/>
    </source>
</evidence>
<dbReference type="EMBL" id="CAEZYL010000009">
    <property type="protein sequence ID" value="CAB4717565.1"/>
    <property type="molecule type" value="Genomic_DNA"/>
</dbReference>
<dbReference type="GO" id="GO:0016780">
    <property type="term" value="F:phosphotransferase activity, for other substituted phosphate groups"/>
    <property type="evidence" value="ECO:0007669"/>
    <property type="project" value="InterPro"/>
</dbReference>
<dbReference type="InterPro" id="IPR044268">
    <property type="entry name" value="PIP_synthase_PgsA1"/>
</dbReference>
<protein>
    <recommendedName>
        <fullName evidence="8">Phosphatidylinositol phosphate synthase</fullName>
    </recommendedName>
    <alternativeName>
        <fullName evidence="9">CDP-diacylglycerol--D-myo-inositol-3-phosphate 3-phosphatidyltransferase</fullName>
    </alternativeName>
</protein>
<dbReference type="HAMAP" id="MF_02241">
    <property type="entry name" value="PIP_synthase"/>
    <property type="match status" value="1"/>
</dbReference>
<dbReference type="EMBL" id="CAEZSC010000044">
    <property type="protein sequence ID" value="CAB4536638.1"/>
    <property type="molecule type" value="Genomic_DNA"/>
</dbReference>
<name>A0A6J6GC87_9ZZZZ</name>
<keyword evidence="4 11" id="KW-0812">Transmembrane</keyword>
<feature type="transmembrane region" description="Helical" evidence="11">
    <location>
        <begin position="24"/>
        <end position="49"/>
    </location>
</feature>
<evidence type="ECO:0000256" key="6">
    <source>
        <dbReference type="ARBA" id="ARBA00023136"/>
    </source>
</evidence>
<dbReference type="UniPathway" id="UPA00220"/>
<evidence type="ECO:0000256" key="5">
    <source>
        <dbReference type="ARBA" id="ARBA00022989"/>
    </source>
</evidence>
<evidence type="ECO:0000256" key="7">
    <source>
        <dbReference type="ARBA" id="ARBA00023935"/>
    </source>
</evidence>